<evidence type="ECO:0000313" key="3">
    <source>
        <dbReference type="Proteomes" id="UP000774617"/>
    </source>
</evidence>
<sequence length="260" mass="29214">MSTTQIPEKRCHTARNPSLSPTLAEVPLVAAPVAPPEPDTRAGFALELIEKWAIHRGEEICSPERHFPVPPSLYLDMFCRWQLASLFARPRPGFWGALTIAAVDADVPALEDWPYRKDGEEGLVVFLRSASVQVDEEFARRKRVRAVEEEAEKRAGRQDDSIQDAPTDAESYRAWQRAQDDRLARLALASRQLSTASAAGSGPGREQDREQDRVAIPQTGGVHKRRRLVRRTFLQTPRQTLRIPKPPRRKTRATHSTSSA</sequence>
<reference evidence="2 3" key="1">
    <citation type="journal article" date="2021" name="Nat. Commun.">
        <title>Genetic determinants of endophytism in the Arabidopsis root mycobiome.</title>
        <authorList>
            <person name="Mesny F."/>
            <person name="Miyauchi S."/>
            <person name="Thiergart T."/>
            <person name="Pickel B."/>
            <person name="Atanasova L."/>
            <person name="Karlsson M."/>
            <person name="Huettel B."/>
            <person name="Barry K.W."/>
            <person name="Haridas S."/>
            <person name="Chen C."/>
            <person name="Bauer D."/>
            <person name="Andreopoulos W."/>
            <person name="Pangilinan J."/>
            <person name="LaButti K."/>
            <person name="Riley R."/>
            <person name="Lipzen A."/>
            <person name="Clum A."/>
            <person name="Drula E."/>
            <person name="Henrissat B."/>
            <person name="Kohler A."/>
            <person name="Grigoriev I.V."/>
            <person name="Martin F.M."/>
            <person name="Hacquard S."/>
        </authorList>
    </citation>
    <scope>NUCLEOTIDE SEQUENCE [LARGE SCALE GENOMIC DNA]</scope>
    <source>
        <strain evidence="2 3">MPI-SDFR-AT-0080</strain>
    </source>
</reference>
<organism evidence="2 3">
    <name type="scientific">Macrophomina phaseolina</name>
    <dbReference type="NCBI Taxonomy" id="35725"/>
    <lineage>
        <taxon>Eukaryota</taxon>
        <taxon>Fungi</taxon>
        <taxon>Dikarya</taxon>
        <taxon>Ascomycota</taxon>
        <taxon>Pezizomycotina</taxon>
        <taxon>Dothideomycetes</taxon>
        <taxon>Dothideomycetes incertae sedis</taxon>
        <taxon>Botryosphaeriales</taxon>
        <taxon>Botryosphaeriaceae</taxon>
        <taxon>Macrophomina</taxon>
    </lineage>
</organism>
<feature type="region of interest" description="Disordered" evidence="1">
    <location>
        <begin position="194"/>
        <end position="260"/>
    </location>
</feature>
<dbReference type="EMBL" id="JAGTJR010000109">
    <property type="protein sequence ID" value="KAH7009475.1"/>
    <property type="molecule type" value="Genomic_DNA"/>
</dbReference>
<feature type="compositionally biased region" description="Basic and acidic residues" evidence="1">
    <location>
        <begin position="145"/>
        <end position="160"/>
    </location>
</feature>
<protein>
    <submittedName>
        <fullName evidence="2">Uncharacterized protein</fullName>
    </submittedName>
</protein>
<comment type="caution">
    <text evidence="2">The sequence shown here is derived from an EMBL/GenBank/DDBJ whole genome shotgun (WGS) entry which is preliminary data.</text>
</comment>
<name>A0ABQ8FPZ0_9PEZI</name>
<feature type="region of interest" description="Disordered" evidence="1">
    <location>
        <begin position="145"/>
        <end position="172"/>
    </location>
</feature>
<keyword evidence="3" id="KW-1185">Reference proteome</keyword>
<evidence type="ECO:0000313" key="2">
    <source>
        <dbReference type="EMBL" id="KAH7009475.1"/>
    </source>
</evidence>
<evidence type="ECO:0000256" key="1">
    <source>
        <dbReference type="SAM" id="MobiDB-lite"/>
    </source>
</evidence>
<dbReference type="Proteomes" id="UP000774617">
    <property type="component" value="Unassembled WGS sequence"/>
</dbReference>
<proteinExistence type="predicted"/>
<accession>A0ABQ8FPZ0</accession>
<gene>
    <name evidence="2" type="ORF">B0J12DRAFT_60584</name>
</gene>